<evidence type="ECO:0000313" key="1">
    <source>
        <dbReference type="EMBL" id="GJG27495.1"/>
    </source>
</evidence>
<dbReference type="AlphaFoldDB" id="A0AA37I1V5"/>
<accession>A0AA37I1V5</accession>
<protein>
    <submittedName>
        <fullName evidence="1">Uncharacterized protein</fullName>
    </submittedName>
</protein>
<gene>
    <name evidence="1" type="ORF">PRRU23_11950</name>
</gene>
<evidence type="ECO:0000313" key="2">
    <source>
        <dbReference type="Proteomes" id="UP000887043"/>
    </source>
</evidence>
<dbReference type="EMBL" id="BPTR01000001">
    <property type="protein sequence ID" value="GJG27495.1"/>
    <property type="molecule type" value="Genomic_DNA"/>
</dbReference>
<proteinExistence type="predicted"/>
<sequence length="186" mass="20570">MAGIEFSSCSSDTVNTDTWGSGVAAMFQNMKGNYSCYLDMPDNTRKSLNIAISDVTKNSYGTAVQVVDFPIDVILSKLYPNDYQYVSSVNVDTYESPIDSVGASSSVFLLFKTNNDYTENLNFSFVRDGVSHQGWAKVSVQGVYTYTNNNMTFYFSVNDLVLDDQDKSNLTPILFQAEGTKTSSTK</sequence>
<name>A0AA37I1V5_SEGBR</name>
<comment type="caution">
    <text evidence="1">The sequence shown here is derived from an EMBL/GenBank/DDBJ whole genome shotgun (WGS) entry which is preliminary data.</text>
</comment>
<organism evidence="1 2">
    <name type="scientific">Segatella bryantii</name>
    <name type="common">Prevotella bryantii</name>
    <dbReference type="NCBI Taxonomy" id="77095"/>
    <lineage>
        <taxon>Bacteria</taxon>
        <taxon>Pseudomonadati</taxon>
        <taxon>Bacteroidota</taxon>
        <taxon>Bacteroidia</taxon>
        <taxon>Bacteroidales</taxon>
        <taxon>Prevotellaceae</taxon>
        <taxon>Segatella</taxon>
    </lineage>
</organism>
<dbReference type="Proteomes" id="UP000887043">
    <property type="component" value="Unassembled WGS sequence"/>
</dbReference>
<reference evidence="1" key="1">
    <citation type="submission" date="2021-08" db="EMBL/GenBank/DDBJ databases">
        <title>Prevotella lacticifex sp. nov., isolated from rumen of cow.</title>
        <authorList>
            <person name="Shinkai T."/>
            <person name="Ikeyama N."/>
            <person name="Kumagai M."/>
            <person name="Ohmori H."/>
            <person name="Sakamoto M."/>
            <person name="Ohkuma M."/>
            <person name="Mitsumori M."/>
        </authorList>
    </citation>
    <scope>NUCLEOTIDE SEQUENCE</scope>
    <source>
        <strain evidence="1">DSM 11371</strain>
    </source>
</reference>